<dbReference type="Proteomes" id="UP000190675">
    <property type="component" value="Chromosome I"/>
</dbReference>
<dbReference type="Gene3D" id="3.40.50.1820">
    <property type="entry name" value="alpha/beta hydrolase"/>
    <property type="match status" value="1"/>
</dbReference>
<dbReference type="PANTHER" id="PTHR22946:SF9">
    <property type="entry name" value="POLYKETIDE TRANSFERASE AF380"/>
    <property type="match status" value="1"/>
</dbReference>
<keyword evidence="1 4" id="KW-0378">Hydrolase</keyword>
<evidence type="ECO:0000313" key="5">
    <source>
        <dbReference type="Proteomes" id="UP000190675"/>
    </source>
</evidence>
<organism evidence="4 5">
    <name type="scientific">Bradyrhizobium erythrophlei</name>
    <dbReference type="NCBI Taxonomy" id="1437360"/>
    <lineage>
        <taxon>Bacteria</taxon>
        <taxon>Pseudomonadati</taxon>
        <taxon>Pseudomonadota</taxon>
        <taxon>Alphaproteobacteria</taxon>
        <taxon>Hyphomicrobiales</taxon>
        <taxon>Nitrobacteraceae</taxon>
        <taxon>Bradyrhizobium</taxon>
    </lineage>
</organism>
<feature type="chain" id="PRO_5012183626" evidence="2">
    <location>
        <begin position="32"/>
        <end position="285"/>
    </location>
</feature>
<evidence type="ECO:0000259" key="3">
    <source>
        <dbReference type="Pfam" id="PF01738"/>
    </source>
</evidence>
<dbReference type="EMBL" id="LT670818">
    <property type="protein sequence ID" value="SHH13807.1"/>
    <property type="molecule type" value="Genomic_DNA"/>
</dbReference>
<feature type="domain" description="Dienelactone hydrolase" evidence="3">
    <location>
        <begin position="54"/>
        <end position="278"/>
    </location>
</feature>
<evidence type="ECO:0000256" key="2">
    <source>
        <dbReference type="SAM" id="SignalP"/>
    </source>
</evidence>
<feature type="signal peptide" evidence="2">
    <location>
        <begin position="1"/>
        <end position="31"/>
    </location>
</feature>
<name>A0A1M5QI56_9BRAD</name>
<dbReference type="SUPFAM" id="SSF53474">
    <property type="entry name" value="alpha/beta-Hydrolases"/>
    <property type="match status" value="1"/>
</dbReference>
<dbReference type="PANTHER" id="PTHR22946">
    <property type="entry name" value="DIENELACTONE HYDROLASE DOMAIN-CONTAINING PROTEIN-RELATED"/>
    <property type="match status" value="1"/>
</dbReference>
<dbReference type="InterPro" id="IPR050261">
    <property type="entry name" value="FrsA_esterase"/>
</dbReference>
<sequence>MSVIPSPRRYLFEIRALSIALCLGNSLACNAQQPPAPPAELVEISLSPLPFDLRGWLRRPEGSGRFPAVVLLPACSEYAGLADEDWGARLFSWGYVTLTVDGFGPRGIRHCDHGLDENPDLVLDAYRGLNFLVQKNFVDAKRVAIAGFAWGAMQTLAAVEHGEIEQAAEHKFRAAAAFYPLCSSFKGNMAVPTLILIGERDDVATADACRKMAAGEDDMGISRQRGAGAPVKLIVYPDAYFAFDLPVLKSPTWYRGHRLEVNKPAADQASEALREFLHANIDERR</sequence>
<proteinExistence type="predicted"/>
<evidence type="ECO:0000256" key="1">
    <source>
        <dbReference type="ARBA" id="ARBA00022801"/>
    </source>
</evidence>
<dbReference type="RefSeq" id="WP_079568997.1">
    <property type="nucleotide sequence ID" value="NZ_LT670818.1"/>
</dbReference>
<dbReference type="GO" id="GO:0052689">
    <property type="term" value="F:carboxylic ester hydrolase activity"/>
    <property type="evidence" value="ECO:0007669"/>
    <property type="project" value="UniProtKB-ARBA"/>
</dbReference>
<dbReference type="InterPro" id="IPR029058">
    <property type="entry name" value="AB_hydrolase_fold"/>
</dbReference>
<accession>A0A1M5QI56</accession>
<dbReference type="AlphaFoldDB" id="A0A1M5QI56"/>
<dbReference type="Pfam" id="PF01738">
    <property type="entry name" value="DLH"/>
    <property type="match status" value="1"/>
</dbReference>
<dbReference type="InterPro" id="IPR002925">
    <property type="entry name" value="Dienelactn_hydro"/>
</dbReference>
<reference evidence="4 5" key="1">
    <citation type="submission" date="2016-11" db="EMBL/GenBank/DDBJ databases">
        <authorList>
            <person name="Jaros S."/>
            <person name="Januszkiewicz K."/>
            <person name="Wedrychowicz H."/>
        </authorList>
    </citation>
    <scope>NUCLEOTIDE SEQUENCE [LARGE SCALE GENOMIC DNA]</scope>
    <source>
        <strain evidence="4 5">GAS242</strain>
    </source>
</reference>
<gene>
    <name evidence="4" type="ORF">SAMN05444169_5957</name>
</gene>
<evidence type="ECO:0000313" key="4">
    <source>
        <dbReference type="EMBL" id="SHH13807.1"/>
    </source>
</evidence>
<keyword evidence="2" id="KW-0732">Signal</keyword>
<dbReference type="OrthoDB" id="3647650at2"/>
<protein>
    <submittedName>
        <fullName evidence="4">Dienelactone hydrolase</fullName>
    </submittedName>
</protein>